<gene>
    <name evidence="3" type="ORF">GDO81_016705</name>
</gene>
<organism evidence="3 4">
    <name type="scientific">Engystomops pustulosus</name>
    <name type="common">Tungara frog</name>
    <name type="synonym">Physalaemus pustulosus</name>
    <dbReference type="NCBI Taxonomy" id="76066"/>
    <lineage>
        <taxon>Eukaryota</taxon>
        <taxon>Metazoa</taxon>
        <taxon>Chordata</taxon>
        <taxon>Craniata</taxon>
        <taxon>Vertebrata</taxon>
        <taxon>Euteleostomi</taxon>
        <taxon>Amphibia</taxon>
        <taxon>Batrachia</taxon>
        <taxon>Anura</taxon>
        <taxon>Neobatrachia</taxon>
        <taxon>Hyloidea</taxon>
        <taxon>Leptodactylidae</taxon>
        <taxon>Leiuperinae</taxon>
        <taxon>Engystomops</taxon>
    </lineage>
</organism>
<reference evidence="3" key="1">
    <citation type="thesis" date="2020" institute="ProQuest LLC" country="789 East Eisenhower Parkway, Ann Arbor, MI, USA">
        <title>Comparative Genomics and Chromosome Evolution.</title>
        <authorList>
            <person name="Mudd A.B."/>
        </authorList>
    </citation>
    <scope>NUCLEOTIDE SEQUENCE</scope>
    <source>
        <strain evidence="3">237g6f4</strain>
        <tissue evidence="3">Blood</tissue>
    </source>
</reference>
<dbReference type="Proteomes" id="UP000824782">
    <property type="component" value="Unassembled WGS sequence"/>
</dbReference>
<keyword evidence="2" id="KW-0732">Signal</keyword>
<evidence type="ECO:0000256" key="1">
    <source>
        <dbReference type="SAM" id="MobiDB-lite"/>
    </source>
</evidence>
<accession>A0AAV7AHZ8</accession>
<name>A0AAV7AHZ8_ENGPU</name>
<proteinExistence type="predicted"/>
<keyword evidence="4" id="KW-1185">Reference proteome</keyword>
<feature type="compositionally biased region" description="Polar residues" evidence="1">
    <location>
        <begin position="112"/>
        <end position="127"/>
    </location>
</feature>
<feature type="signal peptide" evidence="2">
    <location>
        <begin position="1"/>
        <end position="18"/>
    </location>
</feature>
<feature type="region of interest" description="Disordered" evidence="1">
    <location>
        <begin position="89"/>
        <end position="139"/>
    </location>
</feature>
<feature type="chain" id="PRO_5043372553" evidence="2">
    <location>
        <begin position="19"/>
        <end position="139"/>
    </location>
</feature>
<comment type="caution">
    <text evidence="3">The sequence shown here is derived from an EMBL/GenBank/DDBJ whole genome shotgun (WGS) entry which is preliminary data.</text>
</comment>
<evidence type="ECO:0000256" key="2">
    <source>
        <dbReference type="SAM" id="SignalP"/>
    </source>
</evidence>
<dbReference type="EMBL" id="WNYA01000008">
    <property type="protein sequence ID" value="KAG8557683.1"/>
    <property type="molecule type" value="Genomic_DNA"/>
</dbReference>
<evidence type="ECO:0000313" key="4">
    <source>
        <dbReference type="Proteomes" id="UP000824782"/>
    </source>
</evidence>
<dbReference type="AlphaFoldDB" id="A0AAV7AHZ8"/>
<sequence>MAPLNFICIQSFILACLAGHVTRSESCDLTRKRLAEAAVLPSVSGEGDDVSGCLIFPEKRHRETELLLHLCPPGHARLPAGLSCPATPACPGEGGSSHRTPRQQPFPMPEASSDTKTELSGQQTSSYLPGEAMVPGCQS</sequence>
<protein>
    <submittedName>
        <fullName evidence="3">Uncharacterized protein</fullName>
    </submittedName>
</protein>
<evidence type="ECO:0000313" key="3">
    <source>
        <dbReference type="EMBL" id="KAG8557683.1"/>
    </source>
</evidence>